<sequence>TDRWNEAVKRLSDLFFNNDWNALVDKYGLYNLFYKNKDKTVNITTKNTTHTIDISKFDRGFVATAVCAACFIHYKPIDNQVALYFNHSWWYNQNIYGDSSTIDLSLRFIYNENYNTIHNTNNHTESVLLASFIFTPDSTLWSSSTIDQITNETLLNLEQIHSLSDIQQFYLRTVVKH</sequence>
<protein>
    <submittedName>
        <fullName evidence="1">Uncharacterized protein</fullName>
    </submittedName>
</protein>
<organism evidence="1 2">
    <name type="scientific">Rotaria sordida</name>
    <dbReference type="NCBI Taxonomy" id="392033"/>
    <lineage>
        <taxon>Eukaryota</taxon>
        <taxon>Metazoa</taxon>
        <taxon>Spiralia</taxon>
        <taxon>Gnathifera</taxon>
        <taxon>Rotifera</taxon>
        <taxon>Eurotatoria</taxon>
        <taxon>Bdelloidea</taxon>
        <taxon>Philodinida</taxon>
        <taxon>Philodinidae</taxon>
        <taxon>Rotaria</taxon>
    </lineage>
</organism>
<proteinExistence type="predicted"/>
<name>A0A819JMS3_9BILA</name>
<dbReference type="SUPFAM" id="SSF54373">
    <property type="entry name" value="FAD-linked reductases, C-terminal domain"/>
    <property type="match status" value="1"/>
</dbReference>
<dbReference type="AlphaFoldDB" id="A0A819JMS3"/>
<gene>
    <name evidence="1" type="ORF">JBS370_LOCUS22710</name>
</gene>
<feature type="non-terminal residue" evidence="1">
    <location>
        <position position="1"/>
    </location>
</feature>
<dbReference type="EMBL" id="CAJOBD010003221">
    <property type="protein sequence ID" value="CAF3935757.1"/>
    <property type="molecule type" value="Genomic_DNA"/>
</dbReference>
<reference evidence="1" key="1">
    <citation type="submission" date="2021-02" db="EMBL/GenBank/DDBJ databases">
        <authorList>
            <person name="Nowell W R."/>
        </authorList>
    </citation>
    <scope>NUCLEOTIDE SEQUENCE</scope>
</reference>
<evidence type="ECO:0000313" key="2">
    <source>
        <dbReference type="Proteomes" id="UP000663836"/>
    </source>
</evidence>
<accession>A0A819JMS3</accession>
<dbReference type="Proteomes" id="UP000663836">
    <property type="component" value="Unassembled WGS sequence"/>
</dbReference>
<comment type="caution">
    <text evidence="1">The sequence shown here is derived from an EMBL/GenBank/DDBJ whole genome shotgun (WGS) entry which is preliminary data.</text>
</comment>
<evidence type="ECO:0000313" key="1">
    <source>
        <dbReference type="EMBL" id="CAF3935757.1"/>
    </source>
</evidence>
<dbReference type="Gene3D" id="3.90.660.10">
    <property type="match status" value="1"/>
</dbReference>